<accession>A0A098MEV5</accession>
<keyword evidence="2" id="KW-1185">Reference proteome</keyword>
<dbReference type="RefSeq" id="WP_036651935.1">
    <property type="nucleotide sequence ID" value="NZ_JQCR01000002.1"/>
</dbReference>
<dbReference type="OrthoDB" id="2289900at2"/>
<protein>
    <recommendedName>
        <fullName evidence="3">HEAT repeat domain-containing protein</fullName>
    </recommendedName>
</protein>
<dbReference type="AlphaFoldDB" id="A0A098MEV5"/>
<evidence type="ECO:0000313" key="1">
    <source>
        <dbReference type="EMBL" id="KGE20072.1"/>
    </source>
</evidence>
<comment type="caution">
    <text evidence="1">The sequence shown here is derived from an EMBL/GenBank/DDBJ whole genome shotgun (WGS) entry which is preliminary data.</text>
</comment>
<evidence type="ECO:0000313" key="2">
    <source>
        <dbReference type="Proteomes" id="UP000029734"/>
    </source>
</evidence>
<gene>
    <name evidence="1" type="ORF">PWYN_12535</name>
</gene>
<reference evidence="1 2" key="2">
    <citation type="submission" date="2014-10" db="EMBL/GenBank/DDBJ databases">
        <title>Comparative genomics of the Paenibacillus odorifer group.</title>
        <authorList>
            <person name="Tsai Y.-C."/>
            <person name="Martin N."/>
            <person name="Korlach J."/>
            <person name="Wiedmann M."/>
        </authorList>
    </citation>
    <scope>NUCLEOTIDE SEQUENCE [LARGE SCALE GENOMIC DNA]</scope>
    <source>
        <strain evidence="1 2">DSM 18334</strain>
    </source>
</reference>
<dbReference type="Proteomes" id="UP000029734">
    <property type="component" value="Unassembled WGS sequence"/>
</dbReference>
<dbReference type="eggNOG" id="COG1413">
    <property type="taxonomic scope" value="Bacteria"/>
</dbReference>
<name>A0A098MEV5_9BACL</name>
<dbReference type="STRING" id="268407.PWYN_12535"/>
<evidence type="ECO:0008006" key="3">
    <source>
        <dbReference type="Google" id="ProtNLM"/>
    </source>
</evidence>
<proteinExistence type="predicted"/>
<sequence length="146" mass="17317">MSNFVDETPANIKELVKQAGDKTSWRNRVQAVNELGKWRCQQSKDVLWRLSVNDLVYDVREEAFRKLQAFGEKVFLGKKKKGHIIKDINKKVLRVRDSFKAEFTIEEFKEKFKQLLPEAYDVYQYEKGEKFEEWINNVLNSAPKKN</sequence>
<organism evidence="1 2">
    <name type="scientific">Paenibacillus wynnii</name>
    <dbReference type="NCBI Taxonomy" id="268407"/>
    <lineage>
        <taxon>Bacteria</taxon>
        <taxon>Bacillati</taxon>
        <taxon>Bacillota</taxon>
        <taxon>Bacilli</taxon>
        <taxon>Bacillales</taxon>
        <taxon>Paenibacillaceae</taxon>
        <taxon>Paenibacillus</taxon>
    </lineage>
</organism>
<dbReference type="EMBL" id="JQCR01000002">
    <property type="protein sequence ID" value="KGE20072.1"/>
    <property type="molecule type" value="Genomic_DNA"/>
</dbReference>
<reference evidence="1 2" key="1">
    <citation type="submission" date="2014-08" db="EMBL/GenBank/DDBJ databases">
        <authorList>
            <person name="den Bakker H.C."/>
        </authorList>
    </citation>
    <scope>NUCLEOTIDE SEQUENCE [LARGE SCALE GENOMIC DNA]</scope>
    <source>
        <strain evidence="1 2">DSM 18334</strain>
    </source>
</reference>